<keyword evidence="1" id="KW-0175">Coiled coil</keyword>
<dbReference type="SUPFAM" id="SSF56935">
    <property type="entry name" value="Porins"/>
    <property type="match status" value="1"/>
</dbReference>
<evidence type="ECO:0000256" key="2">
    <source>
        <dbReference type="SAM" id="MobiDB-lite"/>
    </source>
</evidence>
<evidence type="ECO:0000256" key="1">
    <source>
        <dbReference type="SAM" id="Coils"/>
    </source>
</evidence>
<sequence length="401" mass="44294">MKQSTMLLIALTPFTCWGATAEEEALQQQLDQLRQQLIQQNQALHQLQARLEAVKASGATPAATAGGAGGAAVAASSQPDTARRTPEVGRSTEDLMIEQHNVFDRALTLDFGLSYQHYNRKDLALRGFLALDAIFLGEINLDRVRSDQWTADLVTRYTLNDRWQLELAVPYMYRNTNYQSTGKENSSRDFEEQSVSDGGLGDLSLAIYYRVLAEDEDWPDLVWNLRAKAPTGKDPYGIELITSESGNLMVPKELATGNGLWQLSTGFSLVKTLDPAILFANLNYGHSLKQDFDDVSYQPGDQPGSIQLGDWYEYGLGVAFALNERFSLSFNINQRITLESSQGAEGFDMEKVTGSDANAASFGMGSTWAITDKLSMAVNWSAGLTTDAPDYSIGLRFPYRF</sequence>
<feature type="compositionally biased region" description="Low complexity" evidence="2">
    <location>
        <begin position="64"/>
        <end position="76"/>
    </location>
</feature>
<feature type="coiled-coil region" evidence="1">
    <location>
        <begin position="16"/>
        <end position="57"/>
    </location>
</feature>
<dbReference type="EMBL" id="JAWZXF010000030">
    <property type="protein sequence ID" value="MDX7924420.1"/>
    <property type="molecule type" value="Genomic_DNA"/>
</dbReference>
<accession>A0AAP6GFH3</accession>
<dbReference type="InterPro" id="IPR025737">
    <property type="entry name" value="FApF"/>
</dbReference>
<protein>
    <submittedName>
        <fullName evidence="3">Transporter</fullName>
    </submittedName>
</protein>
<evidence type="ECO:0000313" key="4">
    <source>
        <dbReference type="Proteomes" id="UP001285835"/>
    </source>
</evidence>
<gene>
    <name evidence="3" type="ORF">SJS82_21105</name>
</gene>
<comment type="caution">
    <text evidence="3">The sequence shown here is derived from an EMBL/GenBank/DDBJ whole genome shotgun (WGS) entry which is preliminary data.</text>
</comment>
<dbReference type="RefSeq" id="WP_319918207.1">
    <property type="nucleotide sequence ID" value="NZ_JAWZXF010000030.1"/>
</dbReference>
<organism evidence="3 4">
    <name type="scientific">Aeromonas media</name>
    <dbReference type="NCBI Taxonomy" id="651"/>
    <lineage>
        <taxon>Bacteria</taxon>
        <taxon>Pseudomonadati</taxon>
        <taxon>Pseudomonadota</taxon>
        <taxon>Gammaproteobacteria</taxon>
        <taxon>Aeromonadales</taxon>
        <taxon>Aeromonadaceae</taxon>
        <taxon>Aeromonas</taxon>
    </lineage>
</organism>
<name>A0AAP6GFH3_AERME</name>
<evidence type="ECO:0000313" key="3">
    <source>
        <dbReference type="EMBL" id="MDX7924420.1"/>
    </source>
</evidence>
<dbReference type="Proteomes" id="UP001285835">
    <property type="component" value="Unassembled WGS sequence"/>
</dbReference>
<feature type="region of interest" description="Disordered" evidence="2">
    <location>
        <begin position="64"/>
        <end position="89"/>
    </location>
</feature>
<dbReference type="AlphaFoldDB" id="A0AAP6GFH3"/>
<reference evidence="3" key="1">
    <citation type="submission" date="2023-11" db="EMBL/GenBank/DDBJ databases">
        <title>WGS of Aeromonas in Northern Israel.</title>
        <authorList>
            <person name="Hershko Y."/>
        </authorList>
    </citation>
    <scope>NUCLEOTIDE SEQUENCE</scope>
    <source>
        <strain evidence="3">02297</strain>
    </source>
</reference>
<dbReference type="Pfam" id="PF13557">
    <property type="entry name" value="Phenol_MetA_deg"/>
    <property type="match status" value="1"/>
</dbReference>
<proteinExistence type="predicted"/>